<evidence type="ECO:0000256" key="1">
    <source>
        <dbReference type="SAM" id="MobiDB-lite"/>
    </source>
</evidence>
<proteinExistence type="predicted"/>
<evidence type="ECO:0000313" key="3">
    <source>
        <dbReference type="Proteomes" id="UP001396334"/>
    </source>
</evidence>
<comment type="caution">
    <text evidence="2">The sequence shown here is derived from an EMBL/GenBank/DDBJ whole genome shotgun (WGS) entry which is preliminary data.</text>
</comment>
<accession>A0ABR2RRF1</accession>
<gene>
    <name evidence="2" type="ORF">V6N11_006521</name>
</gene>
<evidence type="ECO:0000313" key="2">
    <source>
        <dbReference type="EMBL" id="KAK9015411.1"/>
    </source>
</evidence>
<name>A0ABR2RRF1_9ROSI</name>
<dbReference type="PANTHER" id="PTHR33443:SF35">
    <property type="entry name" value="VQ DOMAIN-CONTAINING PROTEIN"/>
    <property type="match status" value="1"/>
</dbReference>
<organism evidence="2 3">
    <name type="scientific">Hibiscus sabdariffa</name>
    <name type="common">roselle</name>
    <dbReference type="NCBI Taxonomy" id="183260"/>
    <lineage>
        <taxon>Eukaryota</taxon>
        <taxon>Viridiplantae</taxon>
        <taxon>Streptophyta</taxon>
        <taxon>Embryophyta</taxon>
        <taxon>Tracheophyta</taxon>
        <taxon>Spermatophyta</taxon>
        <taxon>Magnoliopsida</taxon>
        <taxon>eudicotyledons</taxon>
        <taxon>Gunneridae</taxon>
        <taxon>Pentapetalae</taxon>
        <taxon>rosids</taxon>
        <taxon>malvids</taxon>
        <taxon>Malvales</taxon>
        <taxon>Malvaceae</taxon>
        <taxon>Malvoideae</taxon>
        <taxon>Hibiscus</taxon>
    </lineage>
</organism>
<keyword evidence="3" id="KW-1185">Reference proteome</keyword>
<dbReference type="Proteomes" id="UP001396334">
    <property type="component" value="Unassembled WGS sequence"/>
</dbReference>
<dbReference type="EMBL" id="JBBPBN010000021">
    <property type="protein sequence ID" value="KAK9015411.1"/>
    <property type="molecule type" value="Genomic_DNA"/>
</dbReference>
<dbReference type="PANTHER" id="PTHR33443">
    <property type="entry name" value="ZGC:112980"/>
    <property type="match status" value="1"/>
</dbReference>
<sequence>MGSNPVVFDISSDEEEVASTLEEPKGDDDGWFSEVLQAFNKGFDDSDEVVVVGEVNSNKKPKSRNSSVRKNINVEDDDCIVLEGDPEKVVSDVIDNHEDSDELLVVGQKGQVACRDFPHPRHDCAKFPFSSTSHELHCELCHCFVCDMRAPCCYWSSGISNTDHCHATNKEEIWKTLRKNFRLERNVAAPLVPSHSIVMPQLDHAPRHDIIQLTTQNHVSGPTPTVSSHSAVVPQHNQVPRHDIIRLTSQHHVSSPTPVQASGNRIPQNHVSRPSIIRACPSSTRRWIPYNPSVGGRHVLNKSTVQPPPVSQEVLSVHNTVMRRDRGIKIRDLGSQFVSSNTISKRLDMEVSSTVNLAPYVPSENITSARASQYQQNPASVAPSNERNLNPIGWPKDSSDTSLGSYTNQMSSQPSMDCVFTNTAPSLTSANSWHVPQSNVHEDSNHIQSQKHLARLGKDRPDFDISWVDYISQNKQQRPDYLQFQTSGSTTGEGPFNINEGDNSYYNELESFLSDSHCTPEGSLTARLTAPSPPDHAFRYWYSFL</sequence>
<dbReference type="InterPro" id="IPR053234">
    <property type="entry name" value="RPM1_Interactor"/>
</dbReference>
<evidence type="ECO:0008006" key="4">
    <source>
        <dbReference type="Google" id="ProtNLM"/>
    </source>
</evidence>
<reference evidence="2 3" key="1">
    <citation type="journal article" date="2024" name="G3 (Bethesda)">
        <title>Genome assembly of Hibiscus sabdariffa L. provides insights into metabolisms of medicinal natural products.</title>
        <authorList>
            <person name="Kim T."/>
        </authorList>
    </citation>
    <scope>NUCLEOTIDE SEQUENCE [LARGE SCALE GENOMIC DNA]</scope>
    <source>
        <strain evidence="2">TK-2024</strain>
        <tissue evidence="2">Old leaves</tissue>
    </source>
</reference>
<protein>
    <recommendedName>
        <fullName evidence="4">RPM1 interacting protein 13</fullName>
    </recommendedName>
</protein>
<feature type="region of interest" description="Disordered" evidence="1">
    <location>
        <begin position="1"/>
        <end position="27"/>
    </location>
</feature>